<dbReference type="Gene3D" id="2.130.10.30">
    <property type="entry name" value="Regulator of chromosome condensation 1/beta-lactamase-inhibitor protein II"/>
    <property type="match status" value="2"/>
</dbReference>
<dbReference type="PROSITE" id="PS51205">
    <property type="entry name" value="VPS9"/>
    <property type="match status" value="1"/>
</dbReference>
<feature type="repeat" description="RCC1" evidence="2">
    <location>
        <begin position="489"/>
        <end position="545"/>
    </location>
</feature>
<dbReference type="PROSITE" id="PS00626">
    <property type="entry name" value="RCC1_2"/>
    <property type="match status" value="2"/>
</dbReference>
<dbReference type="RefSeq" id="XP_067823409.1">
    <property type="nucleotide sequence ID" value="XM_067966133.1"/>
</dbReference>
<dbReference type="OrthoDB" id="5981550at2759"/>
<feature type="repeat" description="RCC1" evidence="2">
    <location>
        <begin position="419"/>
        <end position="488"/>
    </location>
</feature>
<dbReference type="PANTHER" id="PTHR22870:SF408">
    <property type="entry name" value="OS09G0560450 PROTEIN"/>
    <property type="match status" value="1"/>
</dbReference>
<dbReference type="InterPro" id="IPR051210">
    <property type="entry name" value="Ub_ligase/GEF_domain"/>
</dbReference>
<gene>
    <name evidence="4" type="ORF">CCR75_008078</name>
</gene>
<feature type="domain" description="VPS9" evidence="3">
    <location>
        <begin position="17"/>
        <end position="175"/>
    </location>
</feature>
<name>A0A976ILD3_BRELC</name>
<evidence type="ECO:0000313" key="5">
    <source>
        <dbReference type="Proteomes" id="UP000294530"/>
    </source>
</evidence>
<protein>
    <recommendedName>
        <fullName evidence="3">VPS9 domain-containing protein</fullName>
    </recommendedName>
</protein>
<dbReference type="Pfam" id="PF25390">
    <property type="entry name" value="WD40_RLD"/>
    <property type="match status" value="1"/>
</dbReference>
<feature type="repeat" description="RCC1" evidence="2">
    <location>
        <begin position="307"/>
        <end position="362"/>
    </location>
</feature>
<dbReference type="PRINTS" id="PR00633">
    <property type="entry name" value="RCCNDNSATION"/>
</dbReference>
<keyword evidence="1" id="KW-0677">Repeat</keyword>
<dbReference type="GeneID" id="94351804"/>
<dbReference type="PROSITE" id="PS50012">
    <property type="entry name" value="RCC1_3"/>
    <property type="match status" value="4"/>
</dbReference>
<proteinExistence type="predicted"/>
<dbReference type="KEGG" id="blac:94351804"/>
<reference evidence="4 5" key="1">
    <citation type="journal article" date="2021" name="Genome Biol.">
        <title>AFLAP: assembly-free linkage analysis pipeline using k-mers from genome sequencing data.</title>
        <authorList>
            <person name="Fletcher K."/>
            <person name="Zhang L."/>
            <person name="Gil J."/>
            <person name="Han R."/>
            <person name="Cavanaugh K."/>
            <person name="Michelmore R."/>
        </authorList>
    </citation>
    <scope>NUCLEOTIDE SEQUENCE [LARGE SCALE GENOMIC DNA]</scope>
    <source>
        <strain evidence="4 5">SF5</strain>
    </source>
</reference>
<comment type="caution">
    <text evidence="4">The sequence shown here is derived from an EMBL/GenBank/DDBJ whole genome shotgun (WGS) entry which is preliminary data.</text>
</comment>
<dbReference type="Gene3D" id="1.20.1050.80">
    <property type="entry name" value="VPS9 domain"/>
    <property type="match status" value="1"/>
</dbReference>
<evidence type="ECO:0000256" key="2">
    <source>
        <dbReference type="PROSITE-ProRule" id="PRU00235"/>
    </source>
</evidence>
<keyword evidence="5" id="KW-1185">Reference proteome</keyword>
<dbReference type="SUPFAM" id="SSF109993">
    <property type="entry name" value="VPS9 domain"/>
    <property type="match status" value="1"/>
</dbReference>
<accession>A0A976ILD3</accession>
<dbReference type="InterPro" id="IPR003123">
    <property type="entry name" value="VPS9"/>
</dbReference>
<evidence type="ECO:0000256" key="1">
    <source>
        <dbReference type="ARBA" id="ARBA00022737"/>
    </source>
</evidence>
<dbReference type="SUPFAM" id="SSF50985">
    <property type="entry name" value="RCC1/BLIP-II"/>
    <property type="match status" value="1"/>
</dbReference>
<organism evidence="4 5">
    <name type="scientific">Bremia lactucae</name>
    <name type="common">Lettuce downy mildew</name>
    <dbReference type="NCBI Taxonomy" id="4779"/>
    <lineage>
        <taxon>Eukaryota</taxon>
        <taxon>Sar</taxon>
        <taxon>Stramenopiles</taxon>
        <taxon>Oomycota</taxon>
        <taxon>Peronosporomycetes</taxon>
        <taxon>Peronosporales</taxon>
        <taxon>Peronosporaceae</taxon>
        <taxon>Bremia</taxon>
    </lineage>
</organism>
<feature type="repeat" description="RCC1" evidence="2">
    <location>
        <begin position="363"/>
        <end position="418"/>
    </location>
</feature>
<dbReference type="InterPro" id="IPR058923">
    <property type="entry name" value="RCC1-like_dom"/>
</dbReference>
<dbReference type="Proteomes" id="UP000294530">
    <property type="component" value="Unassembled WGS sequence"/>
</dbReference>
<dbReference type="InterPro" id="IPR009091">
    <property type="entry name" value="RCC1/BLIP-II"/>
</dbReference>
<evidence type="ECO:0000259" key="3">
    <source>
        <dbReference type="PROSITE" id="PS51205"/>
    </source>
</evidence>
<dbReference type="EMBL" id="SHOA02000005">
    <property type="protein sequence ID" value="TDH73911.1"/>
    <property type="molecule type" value="Genomic_DNA"/>
</dbReference>
<sequence length="651" mass="71157">MEKLHDALFSGLVDSCHAQDTKLQEVIYRFRHYTPEDFGLKKGFQCDIVEARDTLRRVTLKKTPLDMLLVLKTSIDQLTKAMMQNVKLRRLDVEAYPLTTDEILDQLLFVLVQVCNQCMQETKAGMASSFPIAAVMEYITKYHFINSNTTALGFTLATFQVAVEYFLMRDVCKEYDLHGETSCSLTIQESKCVQAAHKIRHDLMQAEKKVELARQKSVDDSKQDDFNEIVSNTSDSGRRAYIIGDWSTGNEDIDASKSANTDGCVPSEVGIHPVKFSIGGKLMSASDSSLTHLSSGQRFFAASTEHGGLFTWGDSSGGRLGFVIADGESRRVTIPRRVSALQQHTIIQVACGGFHSLVTDLNGHVFAWGSNSRGQLGFSFSKTESGAFATPSVVADLRGVYVRSVACGEYHSLALSSDGRVFSWGCNRFGKLGRVAKDLLDMAQPRQVDADWTGWDMDMKTKIESGAQNIAVCRIAAGKDHSLAISGEGVGFTWGRGDSGQLGHGCYMDVSEPKQVMAITPSILDFCKLIDVAGGSNFSLFLSQNGTVFITGSDPSQDVESMYLSPTLLTLPMTLELKYFGRIASISCGEAHYALLSTSGALLLSNSSFFDPSLDAGIATAEVQERRVVWFKEAGIVCRMVCGASHTLVVV</sequence>
<evidence type="ECO:0000313" key="4">
    <source>
        <dbReference type="EMBL" id="TDH73911.1"/>
    </source>
</evidence>
<dbReference type="InterPro" id="IPR000408">
    <property type="entry name" value="Reg_chr_condens"/>
</dbReference>
<dbReference type="PANTHER" id="PTHR22870">
    <property type="entry name" value="REGULATOR OF CHROMOSOME CONDENSATION"/>
    <property type="match status" value="1"/>
</dbReference>
<dbReference type="AlphaFoldDB" id="A0A976ILD3"/>
<dbReference type="InterPro" id="IPR037191">
    <property type="entry name" value="VPS9_dom_sf"/>
</dbReference>